<evidence type="ECO:0000313" key="7">
    <source>
        <dbReference type="EMBL" id="KAK9138376.1"/>
    </source>
</evidence>
<sequence>MLVLDDVWQKDLESNDKWKDLILPLKRYGGTGSKVLVTAREDSVASTVGAHEKHNLQPLSDDQCWNLFESQAFVQGGPDRTPDLVQIGKQIVKKCGGVPLALKVLGRLMQSKATEREWSAILDREIWEADKDVQKHVMEILKLSFNNLPPEVRQCFSYCSIFPKDYVIEKREVIQLWMAQGFLQTSSEGELMEDLGEKCMRILCTRSFFEENADLLTFKMHDLVHDLAMMLCGCECNGAGHANLVESNEDLLHISLLPSRGAIEIPRNIVEAKKLWTFYIFREYKFLRELPSSIGRLMHLKYFNFSRSKIKKLLSFIVKLYNLQSFNISECYELSELPESVASLTQLRHFYLYRTSNNHETPRGLSKLHFLQTLDVLKLCARNVSEQITELEHLNYLGGTLRLQNLGYVNDVEAVKKANFMEKKNLHRLDIDWESNTHAGDNVSHYAELLEALRPHSNLKELMIQNFQGLKLPGWMTNNFVLPNLVKLQLKDCRKCKEMKSLGKLSSLKELVIERMDSLRRIGEDHHNNQVAESSTTLATEVEGLEEAAILYPCLEKLSVRDVPNLEEWFENNADIFPKLQKLKLRGCPKLRNMPNHFPSLQKLTIGSENSDTIRSMTENITSLTSLSFEFEGSSSYSEKEEEELVVRMLGKNKLLETLKMISLSSMRCMPDLSGLQLLRQIYISDCKALKTCPPLSPSLKKLSIDDCPALEIESARLPCVESLWISYVKAFVVDDTLWSNKLSSLHIYNVFVQLA</sequence>
<feature type="domain" description="R13L1/DRL21-like LRR repeat region" evidence="6">
    <location>
        <begin position="388"/>
        <end position="516"/>
    </location>
</feature>
<dbReference type="PANTHER" id="PTHR36766">
    <property type="entry name" value="PLANT BROAD-SPECTRUM MILDEW RESISTANCE PROTEIN RPW8"/>
    <property type="match status" value="1"/>
</dbReference>
<evidence type="ECO:0000259" key="4">
    <source>
        <dbReference type="Pfam" id="PF00931"/>
    </source>
</evidence>
<dbReference type="SUPFAM" id="SSF52540">
    <property type="entry name" value="P-loop containing nucleoside triphosphate hydrolases"/>
    <property type="match status" value="1"/>
</dbReference>
<dbReference type="Pfam" id="PF00931">
    <property type="entry name" value="NB-ARC"/>
    <property type="match status" value="1"/>
</dbReference>
<dbReference type="Gene3D" id="1.10.8.430">
    <property type="entry name" value="Helical domain of apoptotic protease-activating factors"/>
    <property type="match status" value="1"/>
</dbReference>
<dbReference type="SUPFAM" id="SSF52058">
    <property type="entry name" value="L domain-like"/>
    <property type="match status" value="1"/>
</dbReference>
<gene>
    <name evidence="7" type="ORF">Sjap_008970</name>
</gene>
<dbReference type="FunFam" id="1.10.10.10:FF:000322">
    <property type="entry name" value="Probable disease resistance protein At1g63360"/>
    <property type="match status" value="1"/>
</dbReference>
<proteinExistence type="predicted"/>
<evidence type="ECO:0008006" key="9">
    <source>
        <dbReference type="Google" id="ProtNLM"/>
    </source>
</evidence>
<keyword evidence="2" id="KW-0677">Repeat</keyword>
<evidence type="ECO:0000313" key="8">
    <source>
        <dbReference type="Proteomes" id="UP001417504"/>
    </source>
</evidence>
<keyword evidence="8" id="KW-1185">Reference proteome</keyword>
<dbReference type="InterPro" id="IPR042197">
    <property type="entry name" value="Apaf_helical"/>
</dbReference>
<feature type="domain" description="Disease resistance protein winged helix" evidence="5">
    <location>
        <begin position="161"/>
        <end position="228"/>
    </location>
</feature>
<dbReference type="Pfam" id="PF23559">
    <property type="entry name" value="WHD_DRP"/>
    <property type="match status" value="1"/>
</dbReference>
<dbReference type="AlphaFoldDB" id="A0AAP0JRB1"/>
<dbReference type="InterPro" id="IPR056789">
    <property type="entry name" value="LRR_R13L1-DRL21"/>
</dbReference>
<name>A0AAP0JRB1_9MAGN</name>
<dbReference type="InterPro" id="IPR058922">
    <property type="entry name" value="WHD_DRP"/>
</dbReference>
<dbReference type="InterPro" id="IPR032675">
    <property type="entry name" value="LRR_dom_sf"/>
</dbReference>
<evidence type="ECO:0000256" key="3">
    <source>
        <dbReference type="ARBA" id="ARBA00022821"/>
    </source>
</evidence>
<protein>
    <recommendedName>
        <fullName evidence="9">NB-ARC domain-containing protein</fullName>
    </recommendedName>
</protein>
<evidence type="ECO:0000259" key="6">
    <source>
        <dbReference type="Pfam" id="PF25019"/>
    </source>
</evidence>
<dbReference type="GO" id="GO:0043531">
    <property type="term" value="F:ADP binding"/>
    <property type="evidence" value="ECO:0007669"/>
    <property type="project" value="InterPro"/>
</dbReference>
<evidence type="ECO:0000259" key="5">
    <source>
        <dbReference type="Pfam" id="PF23559"/>
    </source>
</evidence>
<dbReference type="EMBL" id="JBBNAE010000003">
    <property type="protein sequence ID" value="KAK9138376.1"/>
    <property type="molecule type" value="Genomic_DNA"/>
</dbReference>
<dbReference type="GO" id="GO:0006952">
    <property type="term" value="P:defense response"/>
    <property type="evidence" value="ECO:0007669"/>
    <property type="project" value="UniProtKB-KW"/>
</dbReference>
<evidence type="ECO:0000256" key="2">
    <source>
        <dbReference type="ARBA" id="ARBA00022737"/>
    </source>
</evidence>
<keyword evidence="3" id="KW-0611">Plant defense</keyword>
<dbReference type="PANTHER" id="PTHR36766:SF55">
    <property type="entry name" value="OS11G0492900 PROTEIN"/>
    <property type="match status" value="1"/>
</dbReference>
<dbReference type="Pfam" id="PF25019">
    <property type="entry name" value="LRR_R13L1-DRL21"/>
    <property type="match status" value="2"/>
</dbReference>
<dbReference type="InterPro" id="IPR002182">
    <property type="entry name" value="NB-ARC"/>
</dbReference>
<dbReference type="Gene3D" id="3.80.10.10">
    <property type="entry name" value="Ribonuclease Inhibitor"/>
    <property type="match status" value="2"/>
</dbReference>
<organism evidence="7 8">
    <name type="scientific">Stephania japonica</name>
    <dbReference type="NCBI Taxonomy" id="461633"/>
    <lineage>
        <taxon>Eukaryota</taxon>
        <taxon>Viridiplantae</taxon>
        <taxon>Streptophyta</taxon>
        <taxon>Embryophyta</taxon>
        <taxon>Tracheophyta</taxon>
        <taxon>Spermatophyta</taxon>
        <taxon>Magnoliopsida</taxon>
        <taxon>Ranunculales</taxon>
        <taxon>Menispermaceae</taxon>
        <taxon>Menispermoideae</taxon>
        <taxon>Cissampelideae</taxon>
        <taxon>Stephania</taxon>
    </lineage>
</organism>
<evidence type="ECO:0000256" key="1">
    <source>
        <dbReference type="ARBA" id="ARBA00022614"/>
    </source>
</evidence>
<feature type="domain" description="R13L1/DRL21-like LRR repeat region" evidence="6">
    <location>
        <begin position="620"/>
        <end position="708"/>
    </location>
</feature>
<feature type="domain" description="NB-ARC" evidence="4">
    <location>
        <begin position="1"/>
        <end position="73"/>
    </location>
</feature>
<comment type="caution">
    <text evidence="7">The sequence shown here is derived from an EMBL/GenBank/DDBJ whole genome shotgun (WGS) entry which is preliminary data.</text>
</comment>
<accession>A0AAP0JRB1</accession>
<dbReference type="Gene3D" id="1.10.10.10">
    <property type="entry name" value="Winged helix-like DNA-binding domain superfamily/Winged helix DNA-binding domain"/>
    <property type="match status" value="1"/>
</dbReference>
<reference evidence="7 8" key="1">
    <citation type="submission" date="2024-01" db="EMBL/GenBank/DDBJ databases">
        <title>Genome assemblies of Stephania.</title>
        <authorList>
            <person name="Yang L."/>
        </authorList>
    </citation>
    <scope>NUCLEOTIDE SEQUENCE [LARGE SCALE GENOMIC DNA]</scope>
    <source>
        <strain evidence="7">QJT</strain>
        <tissue evidence="7">Leaf</tissue>
    </source>
</reference>
<dbReference type="InterPro" id="IPR036388">
    <property type="entry name" value="WH-like_DNA-bd_sf"/>
</dbReference>
<keyword evidence="1" id="KW-0433">Leucine-rich repeat</keyword>
<dbReference type="InterPro" id="IPR027417">
    <property type="entry name" value="P-loop_NTPase"/>
</dbReference>
<dbReference type="FunFam" id="1.10.8.430:FF:000003">
    <property type="entry name" value="Probable disease resistance protein At5g66910"/>
    <property type="match status" value="1"/>
</dbReference>
<dbReference type="Proteomes" id="UP001417504">
    <property type="component" value="Unassembled WGS sequence"/>
</dbReference>